<dbReference type="Proteomes" id="UP000030848">
    <property type="component" value="Unassembled WGS sequence"/>
</dbReference>
<comment type="caution">
    <text evidence="1">The sequence shown here is derived from an EMBL/GenBank/DDBJ whole genome shotgun (WGS) entry which is preliminary data.</text>
</comment>
<dbReference type="NCBIfam" id="TIGR01869">
    <property type="entry name" value="casC_Cse4"/>
    <property type="match status" value="1"/>
</dbReference>
<proteinExistence type="predicted"/>
<dbReference type="OrthoDB" id="5291250at2"/>
<name>A0A837D940_9PSEU</name>
<dbReference type="AlphaFoldDB" id="A0A837D940"/>
<dbReference type="InterPro" id="IPR010148">
    <property type="entry name" value="CRISPR-assoc_prot_CT1975"/>
</dbReference>
<dbReference type="EMBL" id="JRZE01000006">
    <property type="protein sequence ID" value="KHF42914.1"/>
    <property type="molecule type" value="Genomic_DNA"/>
</dbReference>
<reference evidence="1 2" key="1">
    <citation type="submission" date="2014-10" db="EMBL/GenBank/DDBJ databases">
        <title>Genome sequence of Micropolyspora internatus JCM3315.</title>
        <authorList>
            <person name="Shin S.-K."/>
            <person name="Yi H."/>
        </authorList>
    </citation>
    <scope>NUCLEOTIDE SEQUENCE [LARGE SCALE GENOMIC DNA]</scope>
    <source>
        <strain evidence="1 2">JCM 3315</strain>
    </source>
</reference>
<accession>A0A837D940</accession>
<gene>
    <name evidence="1" type="ORF">MINT15_31160</name>
</gene>
<organism evidence="1 2">
    <name type="scientific">Saccharomonospora viridis</name>
    <dbReference type="NCBI Taxonomy" id="1852"/>
    <lineage>
        <taxon>Bacteria</taxon>
        <taxon>Bacillati</taxon>
        <taxon>Actinomycetota</taxon>
        <taxon>Actinomycetes</taxon>
        <taxon>Pseudonocardiales</taxon>
        <taxon>Pseudonocardiaceae</taxon>
        <taxon>Saccharomonospora</taxon>
    </lineage>
</organism>
<evidence type="ECO:0000313" key="2">
    <source>
        <dbReference type="Proteomes" id="UP000030848"/>
    </source>
</evidence>
<evidence type="ECO:0000313" key="1">
    <source>
        <dbReference type="EMBL" id="KHF42914.1"/>
    </source>
</evidence>
<sequence>MTSRLYVDVHVLQTVPPANINRDDNGDPKEAYFGGVRRSRVSSQAWKRATRKYFAEHNPTGSGAVRTKQIASQLAKRLDDRHRIGMEQAQRLANAVLQPLKIKPGRKAGETAYLLFFGYEQLDAIIDLFAEQIPELVELDDDTLAERLKDVGVQGRLNQGHPLDVALFGRMVADIPALNVDAATQVAHALSTHSVELEMDYYTAVDDENEQNTGAGMIGTIGFNSATLYRYATLGVHQLEKNLGDAEATDDGARLFLDAFCRSMPTGHINSYAHRTRPSLVAVIVRADQPVNLVSAFEKPVALRDGDTEGIAEKSACRLAAEHELAVRQWGDEPVFAGACHTFAPDSRAARSVEQAFGPNHTFGDLLDQLHRALRAQRENA</sequence>
<dbReference type="Pfam" id="PF09344">
    <property type="entry name" value="Cas_CT1975"/>
    <property type="match status" value="1"/>
</dbReference>
<protein>
    <submittedName>
        <fullName evidence="1">CRISPR-associated protein Cse4</fullName>
    </submittedName>
</protein>
<dbReference type="RefSeq" id="WP_037311878.1">
    <property type="nucleotide sequence ID" value="NZ_FOWS01000001.1"/>
</dbReference>